<dbReference type="AlphaFoldDB" id="A0A8K0GAJ2"/>
<evidence type="ECO:0000256" key="3">
    <source>
        <dbReference type="ARBA" id="ARBA00022679"/>
    </source>
</evidence>
<gene>
    <name evidence="9" type="ORF">ILUMI_13837</name>
</gene>
<dbReference type="GO" id="GO:0004788">
    <property type="term" value="F:thiamine diphosphokinase activity"/>
    <property type="evidence" value="ECO:0007669"/>
    <property type="project" value="UniProtKB-UniRule"/>
</dbReference>
<dbReference type="InterPro" id="IPR016966">
    <property type="entry name" value="Thiamin_pyrophosphokinase_euk"/>
</dbReference>
<dbReference type="Pfam" id="PF04265">
    <property type="entry name" value="TPK_B1_binding"/>
    <property type="match status" value="1"/>
</dbReference>
<proteinExistence type="inferred from homology"/>
<evidence type="ECO:0000256" key="4">
    <source>
        <dbReference type="ARBA" id="ARBA00022741"/>
    </source>
</evidence>
<dbReference type="GO" id="GO:0006772">
    <property type="term" value="P:thiamine metabolic process"/>
    <property type="evidence" value="ECO:0007669"/>
    <property type="project" value="InterPro"/>
</dbReference>
<evidence type="ECO:0000259" key="8">
    <source>
        <dbReference type="SMART" id="SM00983"/>
    </source>
</evidence>
<keyword evidence="5 7" id="KW-0418">Kinase</keyword>
<protein>
    <recommendedName>
        <fullName evidence="7">Thiamine pyrophosphokinase</fullName>
        <ecNumber evidence="7">2.7.6.2</ecNumber>
    </recommendedName>
</protein>
<dbReference type="InterPro" id="IPR006282">
    <property type="entry name" value="Thi_PPkinase"/>
</dbReference>
<evidence type="ECO:0000256" key="6">
    <source>
        <dbReference type="ARBA" id="ARBA00022840"/>
    </source>
</evidence>
<dbReference type="PANTHER" id="PTHR13622:SF8">
    <property type="entry name" value="THIAMIN PYROPHOSPHOKINASE 1"/>
    <property type="match status" value="1"/>
</dbReference>
<comment type="similarity">
    <text evidence="2 7">Belongs to the thiamine pyrophosphokinase family.</text>
</comment>
<dbReference type="InterPro" id="IPR036371">
    <property type="entry name" value="TPK_B1-bd_sf"/>
</dbReference>
<keyword evidence="6 7" id="KW-0067">ATP-binding</keyword>
<organism evidence="9 10">
    <name type="scientific">Ignelater luminosus</name>
    <name type="common">Cucubano</name>
    <name type="synonym">Pyrophorus luminosus</name>
    <dbReference type="NCBI Taxonomy" id="2038154"/>
    <lineage>
        <taxon>Eukaryota</taxon>
        <taxon>Metazoa</taxon>
        <taxon>Ecdysozoa</taxon>
        <taxon>Arthropoda</taxon>
        <taxon>Hexapoda</taxon>
        <taxon>Insecta</taxon>
        <taxon>Pterygota</taxon>
        <taxon>Neoptera</taxon>
        <taxon>Endopterygota</taxon>
        <taxon>Coleoptera</taxon>
        <taxon>Polyphaga</taxon>
        <taxon>Elateriformia</taxon>
        <taxon>Elateroidea</taxon>
        <taxon>Elateridae</taxon>
        <taxon>Agrypninae</taxon>
        <taxon>Pyrophorini</taxon>
        <taxon>Ignelater</taxon>
    </lineage>
</organism>
<evidence type="ECO:0000256" key="7">
    <source>
        <dbReference type="PIRNR" id="PIRNR031057"/>
    </source>
</evidence>
<keyword evidence="3 7" id="KW-0808">Transferase</keyword>
<keyword evidence="4 7" id="KW-0547">Nucleotide-binding</keyword>
<dbReference type="PANTHER" id="PTHR13622">
    <property type="entry name" value="THIAMIN PYROPHOSPHOKINASE"/>
    <property type="match status" value="1"/>
</dbReference>
<dbReference type="OrthoDB" id="25149at2759"/>
<feature type="domain" description="Thiamin pyrophosphokinase thiamin-binding" evidence="8">
    <location>
        <begin position="207"/>
        <end position="276"/>
    </location>
</feature>
<dbReference type="FunFam" id="3.40.50.10240:FF:000006">
    <property type="entry name" value="Thiamin pyrophosphokinase 1"/>
    <property type="match status" value="1"/>
</dbReference>
<evidence type="ECO:0000313" key="9">
    <source>
        <dbReference type="EMBL" id="KAF2892334.1"/>
    </source>
</evidence>
<dbReference type="NCBIfam" id="TIGR01378">
    <property type="entry name" value="thi_PPkinase"/>
    <property type="match status" value="1"/>
</dbReference>
<dbReference type="EMBL" id="VTPC01008801">
    <property type="protein sequence ID" value="KAF2892334.1"/>
    <property type="molecule type" value="Genomic_DNA"/>
</dbReference>
<dbReference type="SMART" id="SM00983">
    <property type="entry name" value="TPK_B1_binding"/>
    <property type="match status" value="1"/>
</dbReference>
<keyword evidence="10" id="KW-1185">Reference proteome</keyword>
<dbReference type="GO" id="GO:0009229">
    <property type="term" value="P:thiamine diphosphate biosynthetic process"/>
    <property type="evidence" value="ECO:0007669"/>
    <property type="project" value="UniProtKB-UniRule"/>
</dbReference>
<dbReference type="InterPro" id="IPR007373">
    <property type="entry name" value="Thiamin_PyroPKinase_B1-bd"/>
</dbReference>
<comment type="caution">
    <text evidence="9">The sequence shown here is derived from an EMBL/GenBank/DDBJ whole genome shotgun (WGS) entry which is preliminary data.</text>
</comment>
<reference evidence="9" key="1">
    <citation type="submission" date="2019-08" db="EMBL/GenBank/DDBJ databases">
        <title>The genome of the North American firefly Photinus pyralis.</title>
        <authorList>
            <consortium name="Photinus pyralis genome working group"/>
            <person name="Fallon T.R."/>
            <person name="Sander Lower S.E."/>
            <person name="Weng J.-K."/>
        </authorList>
    </citation>
    <scope>NUCLEOTIDE SEQUENCE</scope>
    <source>
        <strain evidence="9">TRF0915ILg1</strain>
        <tissue evidence="9">Whole body</tissue>
    </source>
</reference>
<comment type="catalytic activity">
    <reaction evidence="7">
        <text>thiamine + ATP = thiamine diphosphate + AMP + H(+)</text>
        <dbReference type="Rhea" id="RHEA:11576"/>
        <dbReference type="ChEBI" id="CHEBI:15378"/>
        <dbReference type="ChEBI" id="CHEBI:18385"/>
        <dbReference type="ChEBI" id="CHEBI:30616"/>
        <dbReference type="ChEBI" id="CHEBI:58937"/>
        <dbReference type="ChEBI" id="CHEBI:456215"/>
    </reaction>
</comment>
<dbReference type="InterPro" id="IPR036759">
    <property type="entry name" value="TPK_catalytic_sf"/>
</dbReference>
<dbReference type="InterPro" id="IPR007371">
    <property type="entry name" value="TPK_catalytic"/>
</dbReference>
<comment type="pathway">
    <text evidence="1 7">Cofactor biosynthesis; thiamine diphosphate biosynthesis; thiamine diphosphate from thiamine: step 1/1.</text>
</comment>
<dbReference type="SUPFAM" id="SSF63862">
    <property type="entry name" value="Thiamin pyrophosphokinase, substrate-binding domain"/>
    <property type="match status" value="1"/>
</dbReference>
<dbReference type="EC" id="2.7.6.2" evidence="7"/>
<evidence type="ECO:0000256" key="5">
    <source>
        <dbReference type="ARBA" id="ARBA00022777"/>
    </source>
</evidence>
<evidence type="ECO:0000256" key="2">
    <source>
        <dbReference type="ARBA" id="ARBA00006785"/>
    </source>
</evidence>
<dbReference type="GO" id="GO:0016301">
    <property type="term" value="F:kinase activity"/>
    <property type="evidence" value="ECO:0007669"/>
    <property type="project" value="UniProtKB-UniRule"/>
</dbReference>
<dbReference type="UniPathway" id="UPA00060">
    <property type="reaction ID" value="UER00597"/>
</dbReference>
<dbReference type="Gene3D" id="2.60.120.320">
    <property type="entry name" value="Thiamin pyrophosphokinase, thiamin-binding domain"/>
    <property type="match status" value="1"/>
</dbReference>
<dbReference type="GO" id="GO:0005524">
    <property type="term" value="F:ATP binding"/>
    <property type="evidence" value="ECO:0007669"/>
    <property type="project" value="UniProtKB-UniRule"/>
</dbReference>
<sequence>MLCVDYLRNKVSGLYYNMFYNMCREETIRYWNVCDIFTQGSNVNKYVVMILNRPLPNDFKQNFILNLWQKAWLRITVDGGTNNWLSWLKLNNYDQSKDVAPDLITGDMDSLSEEVLQYFTKKSKRTRLIRTPDQDETDFTKALKELQHHIHSENVEVDTVIVLADTSGRFDQILANINTLFKARNILPDVSILILASNSLTWLLTEGVTHSINIPLTLRESREWCALIPIGASCRATTTGLRWNLNNTLMEFGNLVSTSNTYNGDSCVTVQSDQPLVWSMGIQGLL</sequence>
<accession>A0A8K0GAJ2</accession>
<dbReference type="Gene3D" id="3.40.50.10240">
    <property type="entry name" value="Thiamin pyrophosphokinase, catalytic domain"/>
    <property type="match status" value="1"/>
</dbReference>
<evidence type="ECO:0000256" key="1">
    <source>
        <dbReference type="ARBA" id="ARBA00005078"/>
    </source>
</evidence>
<dbReference type="SUPFAM" id="SSF63999">
    <property type="entry name" value="Thiamin pyrophosphokinase, catalytic domain"/>
    <property type="match status" value="1"/>
</dbReference>
<name>A0A8K0GAJ2_IGNLU</name>
<dbReference type="PIRSF" id="PIRSF031057">
    <property type="entry name" value="Thiamin_pyrophosphokinase"/>
    <property type="match status" value="1"/>
</dbReference>
<evidence type="ECO:0000313" key="10">
    <source>
        <dbReference type="Proteomes" id="UP000801492"/>
    </source>
</evidence>
<dbReference type="CDD" id="cd07995">
    <property type="entry name" value="TPK"/>
    <property type="match status" value="1"/>
</dbReference>
<dbReference type="Proteomes" id="UP000801492">
    <property type="component" value="Unassembled WGS sequence"/>
</dbReference>
<dbReference type="GO" id="GO:0030975">
    <property type="term" value="F:thiamine binding"/>
    <property type="evidence" value="ECO:0007669"/>
    <property type="project" value="UniProtKB-UniRule"/>
</dbReference>
<dbReference type="Pfam" id="PF04263">
    <property type="entry name" value="TPK_catalytic"/>
    <property type="match status" value="1"/>
</dbReference>
<dbReference type="FunFam" id="2.60.120.320:FF:000001">
    <property type="entry name" value="Thiamine pyrophosphokinase"/>
    <property type="match status" value="1"/>
</dbReference>